<dbReference type="CDD" id="cd05466">
    <property type="entry name" value="PBP2_LTTR_substrate"/>
    <property type="match status" value="1"/>
</dbReference>
<dbReference type="PRINTS" id="PR00039">
    <property type="entry name" value="HTHLYSR"/>
</dbReference>
<dbReference type="Pfam" id="PF00126">
    <property type="entry name" value="HTH_1"/>
    <property type="match status" value="1"/>
</dbReference>
<dbReference type="RefSeq" id="WP_095506896.1">
    <property type="nucleotide sequence ID" value="NZ_BSNC01000004.1"/>
</dbReference>
<keyword evidence="3" id="KW-0238">DNA-binding</keyword>
<name>A0AA37RVH6_9GAMM</name>
<dbReference type="Gene3D" id="3.40.190.290">
    <property type="match status" value="1"/>
</dbReference>
<dbReference type="GO" id="GO:0003700">
    <property type="term" value="F:DNA-binding transcription factor activity"/>
    <property type="evidence" value="ECO:0007669"/>
    <property type="project" value="InterPro"/>
</dbReference>
<dbReference type="InterPro" id="IPR000847">
    <property type="entry name" value="LysR_HTH_N"/>
</dbReference>
<dbReference type="AlphaFoldDB" id="A0AA37RVH6"/>
<dbReference type="GO" id="GO:0032993">
    <property type="term" value="C:protein-DNA complex"/>
    <property type="evidence" value="ECO:0007669"/>
    <property type="project" value="TreeGrafter"/>
</dbReference>
<evidence type="ECO:0000256" key="1">
    <source>
        <dbReference type="ARBA" id="ARBA00009437"/>
    </source>
</evidence>
<dbReference type="SUPFAM" id="SSF53850">
    <property type="entry name" value="Periplasmic binding protein-like II"/>
    <property type="match status" value="1"/>
</dbReference>
<keyword evidence="2" id="KW-0805">Transcription regulation</keyword>
<comment type="caution">
    <text evidence="6">The sequence shown here is derived from an EMBL/GenBank/DDBJ whole genome shotgun (WGS) entry which is preliminary data.</text>
</comment>
<dbReference type="EMBL" id="BSNC01000004">
    <property type="protein sequence ID" value="GLP96105.1"/>
    <property type="molecule type" value="Genomic_DNA"/>
</dbReference>
<dbReference type="GO" id="GO:0003677">
    <property type="term" value="F:DNA binding"/>
    <property type="evidence" value="ECO:0007669"/>
    <property type="project" value="UniProtKB-KW"/>
</dbReference>
<reference evidence="6" key="1">
    <citation type="journal article" date="2014" name="Int. J. Syst. Evol. Microbiol.">
        <title>Complete genome sequence of Corynebacterium casei LMG S-19264T (=DSM 44701T), isolated from a smear-ripened cheese.</title>
        <authorList>
            <consortium name="US DOE Joint Genome Institute (JGI-PGF)"/>
            <person name="Walter F."/>
            <person name="Albersmeier A."/>
            <person name="Kalinowski J."/>
            <person name="Ruckert C."/>
        </authorList>
    </citation>
    <scope>NUCLEOTIDE SEQUENCE</scope>
    <source>
        <strain evidence="6">NBRC 101628</strain>
    </source>
</reference>
<reference evidence="6" key="2">
    <citation type="submission" date="2023-01" db="EMBL/GenBank/DDBJ databases">
        <title>Draft genome sequence of Paraferrimonas sedimenticola strain NBRC 101628.</title>
        <authorList>
            <person name="Sun Q."/>
            <person name="Mori K."/>
        </authorList>
    </citation>
    <scope>NUCLEOTIDE SEQUENCE</scope>
    <source>
        <strain evidence="6">NBRC 101628</strain>
    </source>
</reference>
<comment type="similarity">
    <text evidence="1">Belongs to the LysR transcriptional regulatory family.</text>
</comment>
<dbReference type="Gene3D" id="1.10.10.10">
    <property type="entry name" value="Winged helix-like DNA-binding domain superfamily/Winged helix DNA-binding domain"/>
    <property type="match status" value="1"/>
</dbReference>
<keyword evidence="7" id="KW-1185">Reference proteome</keyword>
<dbReference type="InterPro" id="IPR036388">
    <property type="entry name" value="WH-like_DNA-bd_sf"/>
</dbReference>
<gene>
    <name evidence="6" type="ORF">GCM10007895_14110</name>
</gene>
<protein>
    <submittedName>
        <fullName evidence="6">LysR family transcriptional regulator</fullName>
    </submittedName>
</protein>
<evidence type="ECO:0000313" key="7">
    <source>
        <dbReference type="Proteomes" id="UP001161422"/>
    </source>
</evidence>
<dbReference type="PROSITE" id="PS50931">
    <property type="entry name" value="HTH_LYSR"/>
    <property type="match status" value="1"/>
</dbReference>
<keyword evidence="4" id="KW-0804">Transcription</keyword>
<dbReference type="FunFam" id="1.10.10.10:FF:000001">
    <property type="entry name" value="LysR family transcriptional regulator"/>
    <property type="match status" value="1"/>
</dbReference>
<evidence type="ECO:0000256" key="4">
    <source>
        <dbReference type="ARBA" id="ARBA00023163"/>
    </source>
</evidence>
<organism evidence="6 7">
    <name type="scientific">Paraferrimonas sedimenticola</name>
    <dbReference type="NCBI Taxonomy" id="375674"/>
    <lineage>
        <taxon>Bacteria</taxon>
        <taxon>Pseudomonadati</taxon>
        <taxon>Pseudomonadota</taxon>
        <taxon>Gammaproteobacteria</taxon>
        <taxon>Alteromonadales</taxon>
        <taxon>Ferrimonadaceae</taxon>
        <taxon>Paraferrimonas</taxon>
    </lineage>
</organism>
<dbReference type="Proteomes" id="UP001161422">
    <property type="component" value="Unassembled WGS sequence"/>
</dbReference>
<evidence type="ECO:0000313" key="6">
    <source>
        <dbReference type="EMBL" id="GLP96105.1"/>
    </source>
</evidence>
<feature type="domain" description="HTH lysR-type" evidence="5">
    <location>
        <begin position="2"/>
        <end position="61"/>
    </location>
</feature>
<evidence type="ECO:0000256" key="2">
    <source>
        <dbReference type="ARBA" id="ARBA00023015"/>
    </source>
</evidence>
<evidence type="ECO:0000256" key="3">
    <source>
        <dbReference type="ARBA" id="ARBA00023125"/>
    </source>
</evidence>
<dbReference type="InterPro" id="IPR036390">
    <property type="entry name" value="WH_DNA-bd_sf"/>
</dbReference>
<accession>A0AA37RVH6</accession>
<proteinExistence type="inferred from homology"/>
<dbReference type="InterPro" id="IPR005119">
    <property type="entry name" value="LysR_subst-bd"/>
</dbReference>
<evidence type="ECO:0000259" key="5">
    <source>
        <dbReference type="PROSITE" id="PS50931"/>
    </source>
</evidence>
<sequence length="290" mass="33021">MFDPALLRAFIAVADTGSMNKAAKKLHRSQSTISRMIDRLEDEMGMQLFVRDFSSKRLELTDKGKTIMNKSRMALAALQEYQDFCLGISQDVEAKFRVGFPSFLTKGPSRRLLAQLIETFPTTEFDLYEPSPIEMERMLVADKLDFAFTIYDHSLMPGLNSRLVGDMYGRLYCKSDHPLAREQSISLNILEQYRTISFVQPQSQSHRPELDFSSNAVYVQTMAQALELACAGVGFAFIPSNIKVPKELIPLNTEIDKRLRYTLHALYPSANQGKPVTRWLLDYLARCNLL</sequence>
<dbReference type="SUPFAM" id="SSF46785">
    <property type="entry name" value="Winged helix' DNA-binding domain"/>
    <property type="match status" value="1"/>
</dbReference>
<dbReference type="PANTHER" id="PTHR30346:SF28">
    <property type="entry name" value="HTH-TYPE TRANSCRIPTIONAL REGULATOR CYNR"/>
    <property type="match status" value="1"/>
</dbReference>
<dbReference type="Pfam" id="PF03466">
    <property type="entry name" value="LysR_substrate"/>
    <property type="match status" value="1"/>
</dbReference>
<dbReference type="PANTHER" id="PTHR30346">
    <property type="entry name" value="TRANSCRIPTIONAL DUAL REGULATOR HCAR-RELATED"/>
    <property type="match status" value="1"/>
</dbReference>